<sequence length="217" mass="25123">MRAAKHYLTTTVRFILIGILLFFVLFPFFYMVSTAFKTEPEQFLSPPVYLPKEPTLSNFKQAMEPKFLRYFLNSFIVTISTTVIVIAVSLFSSYAFSRLRFRGRRFLLKIIILTQLFPLIVIIIPIYTIYTKLHLINTHISLVIVYLTFTVPVSVWILRGFFKGIPYNLEEAAMVDGCTRLSAFLRIVLPLARPGISATAVYIFIVTWQEFMFALTF</sequence>
<name>A0A0F9B102_9ZZZZ</name>
<keyword evidence="3" id="KW-0813">Transport</keyword>
<keyword evidence="8 9" id="KW-0472">Membrane</keyword>
<evidence type="ECO:0000256" key="3">
    <source>
        <dbReference type="ARBA" id="ARBA00022448"/>
    </source>
</evidence>
<evidence type="ECO:0000256" key="9">
    <source>
        <dbReference type="SAM" id="Phobius"/>
    </source>
</evidence>
<feature type="transmembrane region" description="Helical" evidence="9">
    <location>
        <begin position="183"/>
        <end position="205"/>
    </location>
</feature>
<feature type="transmembrane region" description="Helical" evidence="9">
    <location>
        <begin position="70"/>
        <end position="94"/>
    </location>
</feature>
<dbReference type="GO" id="GO:0005886">
    <property type="term" value="C:plasma membrane"/>
    <property type="evidence" value="ECO:0007669"/>
    <property type="project" value="UniProtKB-SubCell"/>
</dbReference>
<reference evidence="11" key="1">
    <citation type="journal article" date="2015" name="Nature">
        <title>Complex archaea that bridge the gap between prokaryotes and eukaryotes.</title>
        <authorList>
            <person name="Spang A."/>
            <person name="Saw J.H."/>
            <person name="Jorgensen S.L."/>
            <person name="Zaremba-Niedzwiedzka K."/>
            <person name="Martijn J."/>
            <person name="Lind A.E."/>
            <person name="van Eijk R."/>
            <person name="Schleper C."/>
            <person name="Guy L."/>
            <person name="Ettema T.J."/>
        </authorList>
    </citation>
    <scope>NUCLEOTIDE SEQUENCE</scope>
</reference>
<evidence type="ECO:0000256" key="5">
    <source>
        <dbReference type="ARBA" id="ARBA00022597"/>
    </source>
</evidence>
<keyword evidence="6 9" id="KW-0812">Transmembrane</keyword>
<evidence type="ECO:0000256" key="8">
    <source>
        <dbReference type="ARBA" id="ARBA00023136"/>
    </source>
</evidence>
<evidence type="ECO:0000256" key="7">
    <source>
        <dbReference type="ARBA" id="ARBA00022989"/>
    </source>
</evidence>
<feature type="non-terminal residue" evidence="11">
    <location>
        <position position="217"/>
    </location>
</feature>
<keyword evidence="4" id="KW-1003">Cell membrane</keyword>
<evidence type="ECO:0000256" key="4">
    <source>
        <dbReference type="ARBA" id="ARBA00022475"/>
    </source>
</evidence>
<dbReference type="Pfam" id="PF00528">
    <property type="entry name" value="BPD_transp_1"/>
    <property type="match status" value="1"/>
</dbReference>
<feature type="domain" description="ABC transmembrane type-1" evidence="10">
    <location>
        <begin position="71"/>
        <end position="217"/>
    </location>
</feature>
<dbReference type="PANTHER" id="PTHR32243">
    <property type="entry name" value="MALTOSE TRANSPORT SYSTEM PERMEASE-RELATED"/>
    <property type="match status" value="1"/>
</dbReference>
<comment type="similarity">
    <text evidence="2">Belongs to the binding-protein-dependent transport system permease family. MalFG subfamily.</text>
</comment>
<feature type="transmembrane region" description="Helical" evidence="9">
    <location>
        <begin position="12"/>
        <end position="32"/>
    </location>
</feature>
<comment type="caution">
    <text evidence="11">The sequence shown here is derived from an EMBL/GenBank/DDBJ whole genome shotgun (WGS) entry which is preliminary data.</text>
</comment>
<comment type="subcellular location">
    <subcellularLocation>
        <location evidence="1">Cell membrane</location>
        <topology evidence="1">Multi-pass membrane protein</topology>
    </subcellularLocation>
</comment>
<dbReference type="PROSITE" id="PS50928">
    <property type="entry name" value="ABC_TM1"/>
    <property type="match status" value="1"/>
</dbReference>
<dbReference type="AlphaFoldDB" id="A0A0F9B102"/>
<dbReference type="InterPro" id="IPR000515">
    <property type="entry name" value="MetI-like"/>
</dbReference>
<evidence type="ECO:0000256" key="2">
    <source>
        <dbReference type="ARBA" id="ARBA00009047"/>
    </source>
</evidence>
<keyword evidence="7 9" id="KW-1133">Transmembrane helix</keyword>
<dbReference type="SUPFAM" id="SSF161098">
    <property type="entry name" value="MetI-like"/>
    <property type="match status" value="1"/>
</dbReference>
<evidence type="ECO:0000256" key="1">
    <source>
        <dbReference type="ARBA" id="ARBA00004651"/>
    </source>
</evidence>
<feature type="transmembrane region" description="Helical" evidence="9">
    <location>
        <begin position="142"/>
        <end position="162"/>
    </location>
</feature>
<protein>
    <recommendedName>
        <fullName evidence="10">ABC transmembrane type-1 domain-containing protein</fullName>
    </recommendedName>
</protein>
<keyword evidence="5" id="KW-0762">Sugar transport</keyword>
<evidence type="ECO:0000259" key="10">
    <source>
        <dbReference type="PROSITE" id="PS50928"/>
    </source>
</evidence>
<proteinExistence type="inferred from homology"/>
<dbReference type="GO" id="GO:0055085">
    <property type="term" value="P:transmembrane transport"/>
    <property type="evidence" value="ECO:0007669"/>
    <property type="project" value="InterPro"/>
</dbReference>
<accession>A0A0F9B102</accession>
<evidence type="ECO:0000313" key="11">
    <source>
        <dbReference type="EMBL" id="KKL15295.1"/>
    </source>
</evidence>
<dbReference type="InterPro" id="IPR035906">
    <property type="entry name" value="MetI-like_sf"/>
</dbReference>
<evidence type="ECO:0000256" key="6">
    <source>
        <dbReference type="ARBA" id="ARBA00022692"/>
    </source>
</evidence>
<dbReference type="PANTHER" id="PTHR32243:SF50">
    <property type="entry name" value="MALTOSE_MALTODEXTRIN TRANSPORT SYSTEM PERMEASE PROTEIN MALG"/>
    <property type="match status" value="1"/>
</dbReference>
<gene>
    <name evidence="11" type="ORF">LCGC14_2507050</name>
</gene>
<organism evidence="11">
    <name type="scientific">marine sediment metagenome</name>
    <dbReference type="NCBI Taxonomy" id="412755"/>
    <lineage>
        <taxon>unclassified sequences</taxon>
        <taxon>metagenomes</taxon>
        <taxon>ecological metagenomes</taxon>
    </lineage>
</organism>
<feature type="transmembrane region" description="Helical" evidence="9">
    <location>
        <begin position="106"/>
        <end position="130"/>
    </location>
</feature>
<dbReference type="EMBL" id="LAZR01040115">
    <property type="protein sequence ID" value="KKL15295.1"/>
    <property type="molecule type" value="Genomic_DNA"/>
</dbReference>
<dbReference type="CDD" id="cd06261">
    <property type="entry name" value="TM_PBP2"/>
    <property type="match status" value="1"/>
</dbReference>
<dbReference type="Gene3D" id="1.10.3720.10">
    <property type="entry name" value="MetI-like"/>
    <property type="match status" value="1"/>
</dbReference>
<dbReference type="InterPro" id="IPR050901">
    <property type="entry name" value="BP-dep_ABC_trans_perm"/>
</dbReference>